<organism evidence="3 4">
    <name type="scientific">Streblomastix strix</name>
    <dbReference type="NCBI Taxonomy" id="222440"/>
    <lineage>
        <taxon>Eukaryota</taxon>
        <taxon>Metamonada</taxon>
        <taxon>Preaxostyla</taxon>
        <taxon>Oxymonadida</taxon>
        <taxon>Streblomastigidae</taxon>
        <taxon>Streblomastix</taxon>
    </lineage>
</organism>
<dbReference type="Proteomes" id="UP000324800">
    <property type="component" value="Unassembled WGS sequence"/>
</dbReference>
<sequence>MDVDRNQNGFKTRGEPRGRGRGAYRGRVCSYQGRGQNYQDIGQSNFERYREAQMYNPYAKYPFYKIKNPLNWNRTHQYDIKNRGKSWDDNPNDERTKRTQMQKDLLENHSDRNST</sequence>
<evidence type="ECO:0000256" key="1">
    <source>
        <dbReference type="SAM" id="MobiDB-lite"/>
    </source>
</evidence>
<evidence type="ECO:0000313" key="3">
    <source>
        <dbReference type="EMBL" id="KAA6379882.1"/>
    </source>
</evidence>
<accession>A0A5J4VBS7</accession>
<feature type="region of interest" description="Disordered" evidence="1">
    <location>
        <begin position="1"/>
        <end position="24"/>
    </location>
</feature>
<feature type="compositionally biased region" description="Basic and acidic residues" evidence="1">
    <location>
        <begin position="79"/>
        <end position="97"/>
    </location>
</feature>
<name>A0A5J4VBS7_9EUKA</name>
<feature type="compositionally biased region" description="Basic and acidic residues" evidence="1">
    <location>
        <begin position="104"/>
        <end position="115"/>
    </location>
</feature>
<evidence type="ECO:0000313" key="2">
    <source>
        <dbReference type="EMBL" id="KAA6379880.1"/>
    </source>
</evidence>
<dbReference type="EMBL" id="SNRW01008215">
    <property type="protein sequence ID" value="KAA6379882.1"/>
    <property type="molecule type" value="Genomic_DNA"/>
</dbReference>
<dbReference type="AlphaFoldDB" id="A0A5J4VBS7"/>
<evidence type="ECO:0000313" key="4">
    <source>
        <dbReference type="Proteomes" id="UP000324800"/>
    </source>
</evidence>
<feature type="region of interest" description="Disordered" evidence="1">
    <location>
        <begin position="79"/>
        <end position="115"/>
    </location>
</feature>
<reference evidence="3 4" key="1">
    <citation type="submission" date="2019-03" db="EMBL/GenBank/DDBJ databases">
        <title>Single cell metagenomics reveals metabolic interactions within the superorganism composed of flagellate Streblomastix strix and complex community of Bacteroidetes bacteria on its surface.</title>
        <authorList>
            <person name="Treitli S.C."/>
            <person name="Kolisko M."/>
            <person name="Husnik F."/>
            <person name="Keeling P."/>
            <person name="Hampl V."/>
        </authorList>
    </citation>
    <scope>NUCLEOTIDE SEQUENCE [LARGE SCALE GENOMIC DNA]</scope>
    <source>
        <strain evidence="3">ST1C</strain>
    </source>
</reference>
<protein>
    <submittedName>
        <fullName evidence="3">Uncharacterized protein</fullName>
    </submittedName>
</protein>
<comment type="caution">
    <text evidence="3">The sequence shown here is derived from an EMBL/GenBank/DDBJ whole genome shotgun (WGS) entry which is preliminary data.</text>
</comment>
<proteinExistence type="predicted"/>
<dbReference type="EMBL" id="SNRW01008215">
    <property type="protein sequence ID" value="KAA6379880.1"/>
    <property type="molecule type" value="Genomic_DNA"/>
</dbReference>
<feature type="compositionally biased region" description="Polar residues" evidence="1">
    <location>
        <begin position="1"/>
        <end position="10"/>
    </location>
</feature>
<gene>
    <name evidence="2" type="ORF">EZS28_024592</name>
    <name evidence="3" type="ORF">EZS28_024594</name>
</gene>